<protein>
    <recommendedName>
        <fullName evidence="1">HEWD domain-containing protein</fullName>
    </recommendedName>
</protein>
<evidence type="ECO:0000313" key="2">
    <source>
        <dbReference type="EMBL" id="ERG92565.1"/>
    </source>
</evidence>
<dbReference type="AlphaFoldDB" id="U1N796"/>
<evidence type="ECO:0000313" key="3">
    <source>
        <dbReference type="Proteomes" id="UP000030649"/>
    </source>
</evidence>
<dbReference type="Proteomes" id="UP000030649">
    <property type="component" value="Unassembled WGS sequence"/>
</dbReference>
<dbReference type="EMBL" id="KE356560">
    <property type="protein sequence ID" value="ERG92565.1"/>
    <property type="molecule type" value="Genomic_DNA"/>
</dbReference>
<dbReference type="HOGENOM" id="CLU_196451_0_0_2"/>
<gene>
    <name evidence="2" type="ORF">J07HQW1_02609</name>
</gene>
<feature type="domain" description="HEWD" evidence="1">
    <location>
        <begin position="4"/>
        <end position="63"/>
    </location>
</feature>
<sequence>MRVMTSPIDTPDERVCERCGRIEHWNDDEIAWSVAEQDGDPAVGSVYCIHEWDINGAFVPVSDVDGDADVDVDARA</sequence>
<reference evidence="2 3" key="1">
    <citation type="journal article" date="2013" name="PLoS ONE">
        <title>Assembly-driven community genomics of a hypersaline microbial ecosystem.</title>
        <authorList>
            <person name="Podell S."/>
            <person name="Ugalde J.A."/>
            <person name="Narasingarao P."/>
            <person name="Banfield J.F."/>
            <person name="Heidelberg K.B."/>
            <person name="Allen E.E."/>
        </authorList>
    </citation>
    <scope>NUCLEOTIDE SEQUENCE [LARGE SCALE GENOMIC DNA]</scope>
    <source>
        <strain evidence="3">J07HQW1</strain>
    </source>
</reference>
<organism evidence="2 3">
    <name type="scientific">Haloquadratum walsbyi J07HQW1</name>
    <dbReference type="NCBI Taxonomy" id="1238424"/>
    <lineage>
        <taxon>Archaea</taxon>
        <taxon>Methanobacteriati</taxon>
        <taxon>Methanobacteriota</taxon>
        <taxon>Stenosarchaea group</taxon>
        <taxon>Halobacteria</taxon>
        <taxon>Halobacteriales</taxon>
        <taxon>Haloferacaceae</taxon>
        <taxon>Haloquadratum</taxon>
    </lineage>
</organism>
<proteinExistence type="predicted"/>
<accession>U1N796</accession>
<evidence type="ECO:0000259" key="1">
    <source>
        <dbReference type="Pfam" id="PF20576"/>
    </source>
</evidence>
<dbReference type="Pfam" id="PF20576">
    <property type="entry name" value="HEWD"/>
    <property type="match status" value="1"/>
</dbReference>
<dbReference type="InterPro" id="IPR046782">
    <property type="entry name" value="HEWD"/>
</dbReference>
<name>U1N796_9EURY</name>